<evidence type="ECO:0000313" key="3">
    <source>
        <dbReference type="Proteomes" id="UP000177269"/>
    </source>
</evidence>
<feature type="compositionally biased region" description="Basic and acidic residues" evidence="1">
    <location>
        <begin position="10"/>
        <end position="21"/>
    </location>
</feature>
<proteinExistence type="predicted"/>
<gene>
    <name evidence="2" type="ORF">A3G52_01040</name>
</gene>
<feature type="region of interest" description="Disordered" evidence="1">
    <location>
        <begin position="1"/>
        <end position="32"/>
    </location>
</feature>
<dbReference type="AlphaFoldDB" id="A0A1G2P3D2"/>
<comment type="caution">
    <text evidence="2">The sequence shown here is derived from an EMBL/GenBank/DDBJ whole genome shotgun (WGS) entry which is preliminary data.</text>
</comment>
<protein>
    <submittedName>
        <fullName evidence="2">Uncharacterized protein</fullName>
    </submittedName>
</protein>
<name>A0A1G2P3D2_9BACT</name>
<evidence type="ECO:0000313" key="2">
    <source>
        <dbReference type="EMBL" id="OHA42840.1"/>
    </source>
</evidence>
<sequence>MANIINFSDLGRDVPEKEKTAPRPVSKRSNPWDLTLRPRAYSYEQTLEDVRRLAEPHEKYKY</sequence>
<dbReference type="Proteomes" id="UP000177269">
    <property type="component" value="Unassembled WGS sequence"/>
</dbReference>
<reference evidence="2 3" key="1">
    <citation type="journal article" date="2016" name="Nat. Commun.">
        <title>Thousands of microbial genomes shed light on interconnected biogeochemical processes in an aquifer system.</title>
        <authorList>
            <person name="Anantharaman K."/>
            <person name="Brown C.T."/>
            <person name="Hug L.A."/>
            <person name="Sharon I."/>
            <person name="Castelle C.J."/>
            <person name="Probst A.J."/>
            <person name="Thomas B.C."/>
            <person name="Singh A."/>
            <person name="Wilkins M.J."/>
            <person name="Karaoz U."/>
            <person name="Brodie E.L."/>
            <person name="Williams K.H."/>
            <person name="Hubbard S.S."/>
            <person name="Banfield J.F."/>
        </authorList>
    </citation>
    <scope>NUCLEOTIDE SEQUENCE [LARGE SCALE GENOMIC DNA]</scope>
</reference>
<organism evidence="2 3">
    <name type="scientific">Candidatus Taylorbacteria bacterium RIFCSPLOWO2_12_FULL_43_20</name>
    <dbReference type="NCBI Taxonomy" id="1802332"/>
    <lineage>
        <taxon>Bacteria</taxon>
        <taxon>Candidatus Tayloriibacteriota</taxon>
    </lineage>
</organism>
<dbReference type="EMBL" id="MHSK01000005">
    <property type="protein sequence ID" value="OHA42840.1"/>
    <property type="molecule type" value="Genomic_DNA"/>
</dbReference>
<evidence type="ECO:0000256" key="1">
    <source>
        <dbReference type="SAM" id="MobiDB-lite"/>
    </source>
</evidence>
<accession>A0A1G2P3D2</accession>